<sequence length="258" mass="29937">MNKRVPESKILNLDSALILGYITFMGYFIAYIYQKTYFDYFKIPSVFLQNISINTIIIAIISFSGFLGILMLVYHVLNEMIDSNDNPIIQRIKVSIPFILIAIAVKIYFKTKIIIYIGLAIFLISCIYNFVFPLLLVKTKGYKNKLRRFHFTGNQTSFRKILYYTYKKKPLAFLALVLSGSFFIGVSSFVFAYENANTQNKFAVTKIDGAEYIVFEIQSDKAIIAELKRDEIIPKYKKVEIENLFIEKKTFNKLKLSK</sequence>
<proteinExistence type="predicted"/>
<feature type="transmembrane region" description="Helical" evidence="1">
    <location>
        <begin position="53"/>
        <end position="76"/>
    </location>
</feature>
<dbReference type="AlphaFoldDB" id="A0AAW6KGS5"/>
<evidence type="ECO:0000313" key="2">
    <source>
        <dbReference type="EMBL" id="MDE1453714.1"/>
    </source>
</evidence>
<feature type="transmembrane region" description="Helical" evidence="1">
    <location>
        <begin position="115"/>
        <end position="137"/>
    </location>
</feature>
<protein>
    <recommendedName>
        <fullName evidence="4">ABC transporter permease</fullName>
    </recommendedName>
</protein>
<evidence type="ECO:0000313" key="3">
    <source>
        <dbReference type="Proteomes" id="UP001216709"/>
    </source>
</evidence>
<keyword evidence="1" id="KW-0472">Membrane</keyword>
<dbReference type="RefSeq" id="WP_065643958.1">
    <property type="nucleotide sequence ID" value="NZ_JARAFF010000024.1"/>
</dbReference>
<feature type="transmembrane region" description="Helical" evidence="1">
    <location>
        <begin position="12"/>
        <end position="33"/>
    </location>
</feature>
<name>A0AAW6KGS5_9BACI</name>
<reference evidence="2" key="1">
    <citation type="submission" date="2022-12" db="EMBL/GenBank/DDBJ databases">
        <title>Draft Genome Sequences of Bacillus licheniformis and Bacillus paralicheniformis strains isolated from Irish skim milk powders.</title>
        <authorList>
            <person name="Lourenco A."/>
            <person name="Li F."/>
            <person name="Geraldine D."/>
            <person name="Tobin J.T."/>
            <person name="Butler F."/>
            <person name="Jordan K."/>
            <person name="Obrien T."/>
        </authorList>
    </citation>
    <scope>NUCLEOTIDE SEQUENCE</scope>
    <source>
        <strain evidence="2">3370</strain>
    </source>
</reference>
<feature type="transmembrane region" description="Helical" evidence="1">
    <location>
        <begin position="88"/>
        <end position="109"/>
    </location>
</feature>
<keyword evidence="1" id="KW-0812">Transmembrane</keyword>
<keyword evidence="1" id="KW-1133">Transmembrane helix</keyword>
<feature type="transmembrane region" description="Helical" evidence="1">
    <location>
        <begin position="171"/>
        <end position="193"/>
    </location>
</feature>
<accession>A0AAW6KGS5</accession>
<gene>
    <name evidence="2" type="ORF">PVN32_16240</name>
</gene>
<dbReference type="EMBL" id="JARAFO010000061">
    <property type="protein sequence ID" value="MDE1453714.1"/>
    <property type="molecule type" value="Genomic_DNA"/>
</dbReference>
<evidence type="ECO:0008006" key="4">
    <source>
        <dbReference type="Google" id="ProtNLM"/>
    </source>
</evidence>
<comment type="caution">
    <text evidence="2">The sequence shown here is derived from an EMBL/GenBank/DDBJ whole genome shotgun (WGS) entry which is preliminary data.</text>
</comment>
<organism evidence="2 3">
    <name type="scientific">Bacillus paralicheniformis</name>
    <dbReference type="NCBI Taxonomy" id="1648923"/>
    <lineage>
        <taxon>Bacteria</taxon>
        <taxon>Bacillati</taxon>
        <taxon>Bacillota</taxon>
        <taxon>Bacilli</taxon>
        <taxon>Bacillales</taxon>
        <taxon>Bacillaceae</taxon>
        <taxon>Bacillus</taxon>
    </lineage>
</organism>
<evidence type="ECO:0000256" key="1">
    <source>
        <dbReference type="SAM" id="Phobius"/>
    </source>
</evidence>
<dbReference type="Proteomes" id="UP001216709">
    <property type="component" value="Unassembled WGS sequence"/>
</dbReference>